<dbReference type="PIRSF" id="PIRSF015592">
    <property type="entry name" value="Prld-crbxl_pptds"/>
    <property type="match status" value="1"/>
</dbReference>
<reference evidence="13" key="1">
    <citation type="submission" date="2019-01" db="EMBL/GenBank/DDBJ databases">
        <title>Draft genomes of a novel of Sporanaerobacter strains.</title>
        <authorList>
            <person name="Ma S."/>
        </authorList>
    </citation>
    <scope>NUCLEOTIDE SEQUENCE [LARGE SCALE GENOMIC DNA]</scope>
    <source>
        <strain evidence="13">NJN-17</strain>
    </source>
</reference>
<evidence type="ECO:0000313" key="13">
    <source>
        <dbReference type="Proteomes" id="UP000287969"/>
    </source>
</evidence>
<dbReference type="PANTHER" id="PTHR23402">
    <property type="entry name" value="PROTEASE FAMILY C15 PYROGLUTAMYL-PEPTIDASE I-RELATED"/>
    <property type="match status" value="1"/>
</dbReference>
<dbReference type="CDD" id="cd00501">
    <property type="entry name" value="Peptidase_C15"/>
    <property type="match status" value="1"/>
</dbReference>
<dbReference type="AlphaFoldDB" id="A0A410QAX0"/>
<dbReference type="InterPro" id="IPR033694">
    <property type="entry name" value="PGPEP1_Cys_AS"/>
</dbReference>
<dbReference type="SUPFAM" id="SSF53182">
    <property type="entry name" value="Pyrrolidone carboxyl peptidase (pyroglutamate aminopeptidase)"/>
    <property type="match status" value="1"/>
</dbReference>
<dbReference type="GO" id="GO:0006508">
    <property type="term" value="P:proteolysis"/>
    <property type="evidence" value="ECO:0007669"/>
    <property type="project" value="UniProtKB-KW"/>
</dbReference>
<feature type="active site" evidence="9 11">
    <location>
        <position position="141"/>
    </location>
</feature>
<dbReference type="EMBL" id="CP035282">
    <property type="protein sequence ID" value="QAT61135.1"/>
    <property type="molecule type" value="Genomic_DNA"/>
</dbReference>
<name>A0A410QAX0_9FIRM</name>
<dbReference type="GO" id="GO:0016920">
    <property type="term" value="F:pyroglutamyl-peptidase activity"/>
    <property type="evidence" value="ECO:0007669"/>
    <property type="project" value="UniProtKB-UniRule"/>
</dbReference>
<dbReference type="Pfam" id="PF01470">
    <property type="entry name" value="Peptidase_C15"/>
    <property type="match status" value="1"/>
</dbReference>
<comment type="similarity">
    <text evidence="4 9">Belongs to the peptidase C15 family.</text>
</comment>
<evidence type="ECO:0000256" key="3">
    <source>
        <dbReference type="ARBA" id="ARBA00004496"/>
    </source>
</evidence>
<dbReference type="InterPro" id="IPR036440">
    <property type="entry name" value="Peptidase_C15-like_sf"/>
</dbReference>
<feature type="active site" evidence="9 10">
    <location>
        <position position="78"/>
    </location>
</feature>
<evidence type="ECO:0000256" key="1">
    <source>
        <dbReference type="ARBA" id="ARBA00001770"/>
    </source>
</evidence>
<evidence type="ECO:0000256" key="4">
    <source>
        <dbReference type="ARBA" id="ARBA00006641"/>
    </source>
</evidence>
<dbReference type="InterPro" id="IPR000816">
    <property type="entry name" value="Peptidase_C15"/>
</dbReference>
<dbReference type="EC" id="3.4.19.3" evidence="9"/>
<dbReference type="InterPro" id="IPR016125">
    <property type="entry name" value="Peptidase_C15-like"/>
</dbReference>
<evidence type="ECO:0000256" key="9">
    <source>
        <dbReference type="HAMAP-Rule" id="MF_00417"/>
    </source>
</evidence>
<evidence type="ECO:0000256" key="6">
    <source>
        <dbReference type="ARBA" id="ARBA00022670"/>
    </source>
</evidence>
<comment type="catalytic activity">
    <reaction evidence="1 9 10">
        <text>Release of an N-terminal pyroglutamyl group from a polypeptide, the second amino acid generally not being Pro.</text>
        <dbReference type="EC" id="3.4.19.3"/>
    </reaction>
</comment>
<evidence type="ECO:0000256" key="10">
    <source>
        <dbReference type="PROSITE-ProRule" id="PRU10076"/>
    </source>
</evidence>
<keyword evidence="13" id="KW-1185">Reference proteome</keyword>
<dbReference type="PROSITE" id="PS01333">
    <property type="entry name" value="PYRASE_GLU"/>
    <property type="match status" value="1"/>
</dbReference>
<evidence type="ECO:0000256" key="11">
    <source>
        <dbReference type="PROSITE-ProRule" id="PRU10077"/>
    </source>
</evidence>
<dbReference type="NCBIfam" id="TIGR00504">
    <property type="entry name" value="pyro_pdase"/>
    <property type="match status" value="1"/>
</dbReference>
<comment type="subunit">
    <text evidence="9">Homotetramer.</text>
</comment>
<organism evidence="12 13">
    <name type="scientific">Acidilutibacter cellobiosedens</name>
    <dbReference type="NCBI Taxonomy" id="2507161"/>
    <lineage>
        <taxon>Bacteria</taxon>
        <taxon>Bacillati</taxon>
        <taxon>Bacillota</taxon>
        <taxon>Tissierellia</taxon>
        <taxon>Tissierellales</taxon>
        <taxon>Acidilutibacteraceae</taxon>
        <taxon>Acidilutibacter</taxon>
    </lineage>
</organism>
<dbReference type="RefSeq" id="WP_071141351.1">
    <property type="nucleotide sequence ID" value="NZ_CP035282.1"/>
</dbReference>
<dbReference type="PANTHER" id="PTHR23402:SF1">
    <property type="entry name" value="PYROGLUTAMYL-PEPTIDASE I"/>
    <property type="match status" value="1"/>
</dbReference>
<dbReference type="KEGG" id="spoa:EQM13_05805"/>
<keyword evidence="5 9" id="KW-0963">Cytoplasm</keyword>
<dbReference type="HAMAP" id="MF_00417">
    <property type="entry name" value="Pyrrolid_peptidase"/>
    <property type="match status" value="1"/>
</dbReference>
<protein>
    <recommendedName>
        <fullName evidence="9">Pyrrolidone-carboxylate peptidase</fullName>
        <ecNumber evidence="9">3.4.19.3</ecNumber>
    </recommendedName>
    <alternativeName>
        <fullName evidence="9">5-oxoprolyl-peptidase</fullName>
    </alternativeName>
    <alternativeName>
        <fullName evidence="9">Pyroglutamyl-peptidase I</fullName>
        <shortName evidence="9">PGP-I</shortName>
        <shortName evidence="9">Pyrase</shortName>
    </alternativeName>
</protein>
<sequence length="202" mass="22357">MKILITGFDPFGGEDINPAYEVVKKVKDNICGADVIKFQVPTAFNESIKRTTDKIKEINPDFVLNIGQAGGRTGISIERVAININDARIPDNLNQQPIDEKIDETGQNAYFASIPIKNIVKAIKNKKIPAAVSDSAGTYVCNHLMYGILNYIYKNNLNIKAGFIHIPYLFQQVIDKPNMPGMDIDTMVTAIETAVEVIVTEK</sequence>
<keyword evidence="7 9" id="KW-0378">Hydrolase</keyword>
<evidence type="ECO:0000256" key="5">
    <source>
        <dbReference type="ARBA" id="ARBA00022490"/>
    </source>
</evidence>
<gene>
    <name evidence="9 12" type="primary">pcp</name>
    <name evidence="12" type="ORF">EQM13_05805</name>
</gene>
<dbReference type="InterPro" id="IPR029762">
    <property type="entry name" value="PGP-I_bact-type"/>
</dbReference>
<keyword evidence="6 9" id="KW-0645">Protease</keyword>
<dbReference type="OrthoDB" id="9779738at2"/>
<feature type="active site" evidence="9">
    <location>
        <position position="165"/>
    </location>
</feature>
<evidence type="ECO:0000256" key="8">
    <source>
        <dbReference type="ARBA" id="ARBA00022807"/>
    </source>
</evidence>
<dbReference type="NCBIfam" id="NF009676">
    <property type="entry name" value="PRK13197.1"/>
    <property type="match status" value="1"/>
</dbReference>
<evidence type="ECO:0000313" key="12">
    <source>
        <dbReference type="EMBL" id="QAT61135.1"/>
    </source>
</evidence>
<accession>A0A410QAX0</accession>
<proteinExistence type="inferred from homology"/>
<dbReference type="PRINTS" id="PR00706">
    <property type="entry name" value="PYROGLUPTASE"/>
</dbReference>
<dbReference type="Gene3D" id="3.40.630.20">
    <property type="entry name" value="Peptidase C15, pyroglutamyl peptidase I-like"/>
    <property type="match status" value="1"/>
</dbReference>
<dbReference type="PROSITE" id="PS01334">
    <property type="entry name" value="PYRASE_CYS"/>
    <property type="match status" value="1"/>
</dbReference>
<evidence type="ECO:0000256" key="7">
    <source>
        <dbReference type="ARBA" id="ARBA00022801"/>
    </source>
</evidence>
<evidence type="ECO:0000256" key="2">
    <source>
        <dbReference type="ARBA" id="ARBA00002280"/>
    </source>
</evidence>
<keyword evidence="8 9" id="KW-0788">Thiol protease</keyword>
<dbReference type="FunFam" id="3.40.630.20:FF:000001">
    <property type="entry name" value="Pyrrolidone-carboxylate peptidase"/>
    <property type="match status" value="1"/>
</dbReference>
<comment type="subcellular location">
    <subcellularLocation>
        <location evidence="3 9">Cytoplasm</location>
    </subcellularLocation>
</comment>
<dbReference type="InterPro" id="IPR033693">
    <property type="entry name" value="PGPEP1_Glu_AS"/>
</dbReference>
<dbReference type="Proteomes" id="UP000287969">
    <property type="component" value="Chromosome"/>
</dbReference>
<comment type="function">
    <text evidence="2 9">Removes 5-oxoproline from various penultimate amino acid residues except L-proline.</text>
</comment>
<dbReference type="GO" id="GO:0005829">
    <property type="term" value="C:cytosol"/>
    <property type="evidence" value="ECO:0007669"/>
    <property type="project" value="InterPro"/>
</dbReference>